<comment type="caution">
    <text evidence="7">The sequence shown here is derived from an EMBL/GenBank/DDBJ whole genome shotgun (WGS) entry which is preliminary data.</text>
</comment>
<dbReference type="Pfam" id="PF00484">
    <property type="entry name" value="Pro_CA"/>
    <property type="match status" value="1"/>
</dbReference>
<reference evidence="7 8" key="1">
    <citation type="submission" date="2024-08" db="EMBL/GenBank/DDBJ databases">
        <title>Two novel Cytobacillus novel species.</title>
        <authorList>
            <person name="Liu G."/>
        </authorList>
    </citation>
    <scope>NUCLEOTIDE SEQUENCE [LARGE SCALE GENOMIC DNA]</scope>
    <source>
        <strain evidence="7 8">FJAT-54145</strain>
    </source>
</reference>
<evidence type="ECO:0000256" key="5">
    <source>
        <dbReference type="ARBA" id="ARBA00022833"/>
    </source>
</evidence>
<dbReference type="RefSeq" id="WP_389363742.1">
    <property type="nucleotide sequence ID" value="NZ_JBIACK010000015.1"/>
</dbReference>
<evidence type="ECO:0000313" key="8">
    <source>
        <dbReference type="Proteomes" id="UP001601059"/>
    </source>
</evidence>
<protein>
    <recommendedName>
        <fullName evidence="3">carbonic anhydrase</fullName>
        <ecNumber evidence="3">4.2.1.1</ecNumber>
    </recommendedName>
</protein>
<evidence type="ECO:0000256" key="6">
    <source>
        <dbReference type="ARBA" id="ARBA00048348"/>
    </source>
</evidence>
<name>A0ABW6KJA7_9BACI</name>
<evidence type="ECO:0000313" key="7">
    <source>
        <dbReference type="EMBL" id="MFE8703310.1"/>
    </source>
</evidence>
<dbReference type="EC" id="4.2.1.1" evidence="3"/>
<dbReference type="Proteomes" id="UP001601059">
    <property type="component" value="Unassembled WGS sequence"/>
</dbReference>
<dbReference type="SUPFAM" id="SSF53056">
    <property type="entry name" value="beta-carbonic anhydrase, cab"/>
    <property type="match status" value="1"/>
</dbReference>
<comment type="catalytic activity">
    <reaction evidence="6">
        <text>hydrogencarbonate + H(+) = CO2 + H2O</text>
        <dbReference type="Rhea" id="RHEA:10748"/>
        <dbReference type="ChEBI" id="CHEBI:15377"/>
        <dbReference type="ChEBI" id="CHEBI:15378"/>
        <dbReference type="ChEBI" id="CHEBI:16526"/>
        <dbReference type="ChEBI" id="CHEBI:17544"/>
        <dbReference type="EC" id="4.2.1.1"/>
    </reaction>
</comment>
<evidence type="ECO:0000256" key="2">
    <source>
        <dbReference type="ARBA" id="ARBA00006217"/>
    </source>
</evidence>
<gene>
    <name evidence="7" type="ORF">ACFYKX_22375</name>
</gene>
<sequence length="201" mass="22360">MRLLEEILYHNNQFVTEKRYKEYSTTKYPNKKMVILTCMDTRLLELLPKALNVGNGDVKIVKNAGALVMHPFGSIMRSLLVAVYQLQAQEILVIGHHDCGMSGIVAEDVIENMMQRGVKSETLEMLCYSGINVTEWLTGFEKVTESVAHSVEMIKKHPLLPKDVPVHGLVINPETGKLDVVKEGYDLSAVFFSGTGSIPPG</sequence>
<keyword evidence="5" id="KW-0862">Zinc</keyword>
<keyword evidence="4" id="KW-0479">Metal-binding</keyword>
<evidence type="ECO:0000256" key="3">
    <source>
        <dbReference type="ARBA" id="ARBA00012925"/>
    </source>
</evidence>
<dbReference type="SMART" id="SM00947">
    <property type="entry name" value="Pro_CA"/>
    <property type="match status" value="1"/>
</dbReference>
<keyword evidence="8" id="KW-1185">Reference proteome</keyword>
<evidence type="ECO:0000256" key="4">
    <source>
        <dbReference type="ARBA" id="ARBA00022723"/>
    </source>
</evidence>
<accession>A0ABW6KJA7</accession>
<dbReference type="Gene3D" id="3.40.1050.10">
    <property type="entry name" value="Carbonic anhydrase"/>
    <property type="match status" value="1"/>
</dbReference>
<dbReference type="PANTHER" id="PTHR43175:SF3">
    <property type="entry name" value="CARBON DISULFIDE HYDROLASE"/>
    <property type="match status" value="1"/>
</dbReference>
<dbReference type="InterPro" id="IPR001765">
    <property type="entry name" value="Carbonic_anhydrase"/>
</dbReference>
<dbReference type="InterPro" id="IPR036874">
    <property type="entry name" value="Carbonic_anhydrase_sf"/>
</dbReference>
<dbReference type="CDD" id="cd03379">
    <property type="entry name" value="beta_CA_cladeD"/>
    <property type="match status" value="1"/>
</dbReference>
<evidence type="ECO:0000256" key="1">
    <source>
        <dbReference type="ARBA" id="ARBA00001947"/>
    </source>
</evidence>
<organism evidence="7 8">
    <name type="scientific">Cytobacillus spartinae</name>
    <dbReference type="NCBI Taxonomy" id="3299023"/>
    <lineage>
        <taxon>Bacteria</taxon>
        <taxon>Bacillati</taxon>
        <taxon>Bacillota</taxon>
        <taxon>Bacilli</taxon>
        <taxon>Bacillales</taxon>
        <taxon>Bacillaceae</taxon>
        <taxon>Cytobacillus</taxon>
    </lineage>
</organism>
<dbReference type="PANTHER" id="PTHR43175">
    <property type="entry name" value="CARBONIC ANHYDRASE"/>
    <property type="match status" value="1"/>
</dbReference>
<proteinExistence type="inferred from homology"/>
<comment type="cofactor">
    <cofactor evidence="1">
        <name>Zn(2+)</name>
        <dbReference type="ChEBI" id="CHEBI:29105"/>
    </cofactor>
</comment>
<dbReference type="EMBL" id="JBIACK010000015">
    <property type="protein sequence ID" value="MFE8703310.1"/>
    <property type="molecule type" value="Genomic_DNA"/>
</dbReference>
<comment type="similarity">
    <text evidence="2">Belongs to the beta-class carbonic anhydrase family.</text>
</comment>